<accession>D7A2E5</accession>
<name>D7A2E5_ANCN5</name>
<dbReference type="STRING" id="639283.Snov_2313"/>
<keyword evidence="3" id="KW-1185">Reference proteome</keyword>
<proteinExistence type="predicted"/>
<keyword evidence="1" id="KW-1133">Transmembrane helix</keyword>
<protein>
    <submittedName>
        <fullName evidence="2">Uncharacterized protein</fullName>
    </submittedName>
</protein>
<gene>
    <name evidence="2" type="ordered locus">Snov_2313</name>
</gene>
<dbReference type="EMBL" id="CP002026">
    <property type="protein sequence ID" value="ADH89608.1"/>
    <property type="molecule type" value="Genomic_DNA"/>
</dbReference>
<evidence type="ECO:0000313" key="2">
    <source>
        <dbReference type="EMBL" id="ADH89608.1"/>
    </source>
</evidence>
<keyword evidence="1" id="KW-0472">Membrane</keyword>
<dbReference type="AlphaFoldDB" id="D7A2E5"/>
<feature type="transmembrane region" description="Helical" evidence="1">
    <location>
        <begin position="6"/>
        <end position="28"/>
    </location>
</feature>
<dbReference type="HOGENOM" id="CLU_3358667_0_0_5"/>
<keyword evidence="1" id="KW-0812">Transmembrane</keyword>
<evidence type="ECO:0000313" key="3">
    <source>
        <dbReference type="Proteomes" id="UP000006633"/>
    </source>
</evidence>
<evidence type="ECO:0000256" key="1">
    <source>
        <dbReference type="SAM" id="Phobius"/>
    </source>
</evidence>
<organism evidence="2 3">
    <name type="scientific">Ancylobacter novellus (strain ATCC 8093 / DSM 506 / JCM 20403 / CCM 1077 / IAM 12100 / NBRC 12443 / NCIMB 10456)</name>
    <name type="common">Starkeya novella</name>
    <dbReference type="NCBI Taxonomy" id="639283"/>
    <lineage>
        <taxon>Bacteria</taxon>
        <taxon>Pseudomonadati</taxon>
        <taxon>Pseudomonadota</taxon>
        <taxon>Alphaproteobacteria</taxon>
        <taxon>Hyphomicrobiales</taxon>
        <taxon>Xanthobacteraceae</taxon>
        <taxon>Ancylobacter</taxon>
    </lineage>
</organism>
<sequence length="36" mass="3781">MGLFGLTPFATVSAMYVLGFAAIMLVAWDAVTDGDE</sequence>
<dbReference type="Proteomes" id="UP000006633">
    <property type="component" value="Chromosome"/>
</dbReference>
<dbReference type="KEGG" id="sno:Snov_2313"/>
<reference evidence="2 3" key="1">
    <citation type="journal article" date="2012" name="Stand. Genomic Sci.">
        <title>Complete genome sequence of the facultatively chemolithoautotrophic and methylotrophic alpha Proteobacterium Starkeya novella type strain (ATCC 8093(T)).</title>
        <authorList>
            <person name="Kappler U."/>
            <person name="Davenport K."/>
            <person name="Beatson S."/>
            <person name="Lucas S."/>
            <person name="Lapidus A."/>
            <person name="Copeland A."/>
            <person name="Berry K.W."/>
            <person name="Glavina Del Rio T."/>
            <person name="Hammon N."/>
            <person name="Dalin E."/>
            <person name="Tice H."/>
            <person name="Pitluck S."/>
            <person name="Richardson P."/>
            <person name="Bruce D."/>
            <person name="Goodwin L.A."/>
            <person name="Han C."/>
            <person name="Tapia R."/>
            <person name="Detter J.C."/>
            <person name="Chang Y.J."/>
            <person name="Jeffries C.D."/>
            <person name="Land M."/>
            <person name="Hauser L."/>
            <person name="Kyrpides N.C."/>
            <person name="Goker M."/>
            <person name="Ivanova N."/>
            <person name="Klenk H.P."/>
            <person name="Woyke T."/>
        </authorList>
    </citation>
    <scope>NUCLEOTIDE SEQUENCE [LARGE SCALE GENOMIC DNA]</scope>
    <source>
        <strain evidence="3">ATCC 8093 / DSM 506 / JCM 20403 / CCM 1077 / IAM 12100 / NBRC 12443 / NCIMB 10456</strain>
    </source>
</reference>